<evidence type="ECO:0000256" key="6">
    <source>
        <dbReference type="ARBA" id="ARBA00047665"/>
    </source>
</evidence>
<dbReference type="EC" id="2.1.2.10" evidence="2 7"/>
<comment type="catalytic activity">
    <reaction evidence="6 7">
        <text>N(6)-[(R)-S(8)-aminomethyldihydrolipoyl]-L-lysyl-[protein] + (6S)-5,6,7,8-tetrahydrofolate = N(6)-[(R)-dihydrolipoyl]-L-lysyl-[protein] + (6R)-5,10-methylene-5,6,7,8-tetrahydrofolate + NH4(+)</text>
        <dbReference type="Rhea" id="RHEA:16945"/>
        <dbReference type="Rhea" id="RHEA-COMP:10475"/>
        <dbReference type="Rhea" id="RHEA-COMP:10492"/>
        <dbReference type="ChEBI" id="CHEBI:15636"/>
        <dbReference type="ChEBI" id="CHEBI:28938"/>
        <dbReference type="ChEBI" id="CHEBI:57453"/>
        <dbReference type="ChEBI" id="CHEBI:83100"/>
        <dbReference type="ChEBI" id="CHEBI:83143"/>
        <dbReference type="EC" id="2.1.2.10"/>
    </reaction>
</comment>
<dbReference type="InterPro" id="IPR028896">
    <property type="entry name" value="GcvT/YgfZ/DmdA"/>
</dbReference>
<evidence type="ECO:0000256" key="4">
    <source>
        <dbReference type="ARBA" id="ARBA00022679"/>
    </source>
</evidence>
<dbReference type="SUPFAM" id="SSF103025">
    <property type="entry name" value="Folate-binding domain"/>
    <property type="match status" value="1"/>
</dbReference>
<keyword evidence="3 7" id="KW-0032">Aminotransferase</keyword>
<feature type="domain" description="GCVT N-terminal" evidence="9">
    <location>
        <begin position="13"/>
        <end position="269"/>
    </location>
</feature>
<evidence type="ECO:0000256" key="8">
    <source>
        <dbReference type="PIRSR" id="PIRSR006487-1"/>
    </source>
</evidence>
<dbReference type="GO" id="GO:0005829">
    <property type="term" value="C:cytosol"/>
    <property type="evidence" value="ECO:0007669"/>
    <property type="project" value="TreeGrafter"/>
</dbReference>
<dbReference type="InterPro" id="IPR027266">
    <property type="entry name" value="TrmE/GcvT-like"/>
</dbReference>
<accession>A0A0S6UB26</accession>
<evidence type="ECO:0000256" key="1">
    <source>
        <dbReference type="ARBA" id="ARBA00008609"/>
    </source>
</evidence>
<dbReference type="GO" id="GO:0019464">
    <property type="term" value="P:glycine decarboxylation via glycine cleavage system"/>
    <property type="evidence" value="ECO:0007669"/>
    <property type="project" value="UniProtKB-UniRule"/>
</dbReference>
<dbReference type="Pfam" id="PF08669">
    <property type="entry name" value="GCV_T_C"/>
    <property type="match status" value="1"/>
</dbReference>
<evidence type="ECO:0000259" key="9">
    <source>
        <dbReference type="Pfam" id="PF01571"/>
    </source>
</evidence>
<evidence type="ECO:0000259" key="10">
    <source>
        <dbReference type="Pfam" id="PF08669"/>
    </source>
</evidence>
<dbReference type="EMBL" id="DF238840">
    <property type="protein sequence ID" value="GAF25112.1"/>
    <property type="molecule type" value="Genomic_DNA"/>
</dbReference>
<dbReference type="Gene3D" id="4.10.1250.10">
    <property type="entry name" value="Aminomethyltransferase fragment"/>
    <property type="match status" value="1"/>
</dbReference>
<evidence type="ECO:0000256" key="7">
    <source>
        <dbReference type="HAMAP-Rule" id="MF_00259"/>
    </source>
</evidence>
<comment type="function">
    <text evidence="7">The glycine cleavage system catalyzes the degradation of glycine.</text>
</comment>
<dbReference type="HAMAP" id="MF_00259">
    <property type="entry name" value="GcvT"/>
    <property type="match status" value="1"/>
</dbReference>
<dbReference type="AlphaFoldDB" id="A0A0S6UB26"/>
<dbReference type="Pfam" id="PF01571">
    <property type="entry name" value="GCV_T"/>
    <property type="match status" value="1"/>
</dbReference>
<dbReference type="InterPro" id="IPR006223">
    <property type="entry name" value="GcvT"/>
</dbReference>
<feature type="binding site" evidence="8">
    <location>
        <position position="202"/>
    </location>
    <ligand>
        <name>substrate</name>
    </ligand>
</feature>
<evidence type="ECO:0000256" key="5">
    <source>
        <dbReference type="ARBA" id="ARBA00031395"/>
    </source>
</evidence>
<evidence type="ECO:0000313" key="11">
    <source>
        <dbReference type="EMBL" id="GAF25112.1"/>
    </source>
</evidence>
<dbReference type="NCBIfam" id="TIGR00528">
    <property type="entry name" value="gcvT"/>
    <property type="match status" value="1"/>
</dbReference>
<dbReference type="SUPFAM" id="SSF101790">
    <property type="entry name" value="Aminomethyltransferase beta-barrel domain"/>
    <property type="match status" value="1"/>
</dbReference>
<dbReference type="Gene3D" id="3.30.70.1400">
    <property type="entry name" value="Aminomethyltransferase beta-barrel domains"/>
    <property type="match status" value="1"/>
</dbReference>
<comment type="subunit">
    <text evidence="7">The glycine cleavage system is composed of four proteins: P, T, L and H.</text>
</comment>
<dbReference type="PANTHER" id="PTHR43757">
    <property type="entry name" value="AMINOMETHYLTRANSFERASE"/>
    <property type="match status" value="1"/>
</dbReference>
<name>A0A0S6UB26_NEOTH</name>
<dbReference type="GO" id="GO:0008483">
    <property type="term" value="F:transaminase activity"/>
    <property type="evidence" value="ECO:0007669"/>
    <property type="project" value="UniProtKB-KW"/>
</dbReference>
<dbReference type="GO" id="GO:0005960">
    <property type="term" value="C:glycine cleavage complex"/>
    <property type="evidence" value="ECO:0007669"/>
    <property type="project" value="InterPro"/>
</dbReference>
<dbReference type="PANTHER" id="PTHR43757:SF2">
    <property type="entry name" value="AMINOMETHYLTRANSFERASE, MITOCHONDRIAL"/>
    <property type="match status" value="1"/>
</dbReference>
<proteinExistence type="inferred from homology"/>
<dbReference type="InterPro" id="IPR013977">
    <property type="entry name" value="GcvT_C"/>
</dbReference>
<keyword evidence="4 7" id="KW-0808">Transferase</keyword>
<sequence>MEFSVADLKKTPLYGEHVAAGAKMVEFGGWLMPVQYSSIIEEHQRVRNCAGLFDVSHMGEITIKGPDALELVQKLLTNDADRATGDRVIYSPMCYPDGGVVDDLLVYPRGEGEYLLVVNAGNIDKDFAWIQENASGFRVEVSNISAATAQLALQGPRALDILRPLTRVDLASLGYYRWTEGQVLGVHCLISRTGYTGEDGFELYFEAAAAPTMWRNILAAGREAGLVPAGLGARDTLRLEAALPLYGHELGPDISPLEAGLHRFVRLEKGEFNGREALAAQREAGVRRQLVGLTMIDRGIPRPEYPVLAAGKEIGYVTSGSLAPTLGQNIALALVAAGTVSTGGEVEVSIRGRVNRARVVKLPFYRRPKK</sequence>
<evidence type="ECO:0000256" key="3">
    <source>
        <dbReference type="ARBA" id="ARBA00022576"/>
    </source>
</evidence>
<dbReference type="Proteomes" id="UP000063718">
    <property type="component" value="Unassembled WGS sequence"/>
</dbReference>
<dbReference type="NCBIfam" id="NF001567">
    <property type="entry name" value="PRK00389.1"/>
    <property type="match status" value="1"/>
</dbReference>
<reference evidence="11" key="1">
    <citation type="journal article" date="2014" name="Gene">
        <title>Genome-guided analysis of transformation efficiency and carbon dioxide assimilation by Moorella thermoacetica Y72.</title>
        <authorList>
            <person name="Tsukahara K."/>
            <person name="Kita A."/>
            <person name="Nakashimada Y."/>
            <person name="Hoshino T."/>
            <person name="Murakami K."/>
        </authorList>
    </citation>
    <scope>NUCLEOTIDE SEQUENCE [LARGE SCALE GENOMIC DNA]</scope>
    <source>
        <strain evidence="11">Y72</strain>
    </source>
</reference>
<dbReference type="Gene3D" id="3.30.1360.120">
    <property type="entry name" value="Probable tRNA modification gtpase trme, domain 1"/>
    <property type="match status" value="1"/>
</dbReference>
<feature type="domain" description="Aminomethyltransferase C-terminal" evidence="10">
    <location>
        <begin position="288"/>
        <end position="365"/>
    </location>
</feature>
<dbReference type="FunFam" id="3.30.70.1400:FF:000001">
    <property type="entry name" value="Aminomethyltransferase"/>
    <property type="match status" value="1"/>
</dbReference>
<dbReference type="InterPro" id="IPR022903">
    <property type="entry name" value="GcvT_bac"/>
</dbReference>
<protein>
    <recommendedName>
        <fullName evidence="2 7">Aminomethyltransferase</fullName>
        <ecNumber evidence="2 7">2.1.2.10</ecNumber>
    </recommendedName>
    <alternativeName>
        <fullName evidence="5 7">Glycine cleavage system T protein</fullName>
    </alternativeName>
</protein>
<dbReference type="GO" id="GO:0004047">
    <property type="term" value="F:aminomethyltransferase activity"/>
    <property type="evidence" value="ECO:0007669"/>
    <property type="project" value="UniProtKB-UniRule"/>
</dbReference>
<organism evidence="11">
    <name type="scientific">Moorella thermoacetica Y72</name>
    <dbReference type="NCBI Taxonomy" id="1325331"/>
    <lineage>
        <taxon>Bacteria</taxon>
        <taxon>Bacillati</taxon>
        <taxon>Bacillota</taxon>
        <taxon>Clostridia</taxon>
        <taxon>Neomoorellales</taxon>
        <taxon>Neomoorellaceae</taxon>
        <taxon>Neomoorella</taxon>
    </lineage>
</organism>
<dbReference type="InterPro" id="IPR006222">
    <property type="entry name" value="GCVT_N"/>
</dbReference>
<dbReference type="Gene3D" id="2.40.30.110">
    <property type="entry name" value="Aminomethyltransferase beta-barrel domains"/>
    <property type="match status" value="1"/>
</dbReference>
<dbReference type="FunFam" id="2.40.30.110:FF:000003">
    <property type="entry name" value="Aminomethyltransferase"/>
    <property type="match status" value="1"/>
</dbReference>
<evidence type="ECO:0000256" key="2">
    <source>
        <dbReference type="ARBA" id="ARBA00012616"/>
    </source>
</evidence>
<dbReference type="PIRSF" id="PIRSF006487">
    <property type="entry name" value="GcvT"/>
    <property type="match status" value="1"/>
</dbReference>
<dbReference type="InterPro" id="IPR029043">
    <property type="entry name" value="GcvT/YgfZ_C"/>
</dbReference>
<comment type="similarity">
    <text evidence="1 7">Belongs to the GcvT family.</text>
</comment>
<gene>
    <name evidence="7" type="primary">gcvT</name>
    <name evidence="11" type="ORF">MTY_0441</name>
</gene>